<dbReference type="SUPFAM" id="SSF53335">
    <property type="entry name" value="S-adenosyl-L-methionine-dependent methyltransferases"/>
    <property type="match status" value="1"/>
</dbReference>
<organism evidence="4 5">
    <name type="scientific">Anaerovibrio lipolyticus DSM 3074</name>
    <dbReference type="NCBI Taxonomy" id="1120997"/>
    <lineage>
        <taxon>Bacteria</taxon>
        <taxon>Bacillati</taxon>
        <taxon>Bacillota</taxon>
        <taxon>Negativicutes</taxon>
        <taxon>Selenomonadales</taxon>
        <taxon>Selenomonadaceae</taxon>
        <taxon>Anaerovibrio</taxon>
    </lineage>
</organism>
<dbReference type="NCBIfam" id="TIGR00125">
    <property type="entry name" value="cyt_tran_rel"/>
    <property type="match status" value="1"/>
</dbReference>
<accession>A0A1M6AMK0</accession>
<evidence type="ECO:0000256" key="2">
    <source>
        <dbReference type="ARBA" id="ARBA00022695"/>
    </source>
</evidence>
<gene>
    <name evidence="4" type="ORF">SAMN02745671_00436</name>
</gene>
<proteinExistence type="predicted"/>
<dbReference type="Pfam" id="PF01467">
    <property type="entry name" value="CTP_transf_like"/>
    <property type="match status" value="1"/>
</dbReference>
<keyword evidence="2" id="KW-0548">Nucleotidyltransferase</keyword>
<dbReference type="InterPro" id="IPR029063">
    <property type="entry name" value="SAM-dependent_MTases_sf"/>
</dbReference>
<evidence type="ECO:0000256" key="1">
    <source>
        <dbReference type="ARBA" id="ARBA00022679"/>
    </source>
</evidence>
<dbReference type="RefSeq" id="WP_200810373.1">
    <property type="nucleotide sequence ID" value="NZ_FQYW01000004.1"/>
</dbReference>
<dbReference type="EMBL" id="FQYW01000004">
    <property type="protein sequence ID" value="SHI37692.1"/>
    <property type="molecule type" value="Genomic_DNA"/>
</dbReference>
<evidence type="ECO:0000259" key="3">
    <source>
        <dbReference type="Pfam" id="PF01467"/>
    </source>
</evidence>
<evidence type="ECO:0000313" key="5">
    <source>
        <dbReference type="Proteomes" id="UP000191240"/>
    </source>
</evidence>
<keyword evidence="1 4" id="KW-0808">Transferase</keyword>
<dbReference type="Gene3D" id="3.40.50.720">
    <property type="entry name" value="NAD(P)-binding Rossmann-like Domain"/>
    <property type="match status" value="1"/>
</dbReference>
<dbReference type="Gene3D" id="3.40.50.620">
    <property type="entry name" value="HUPs"/>
    <property type="match status" value="1"/>
</dbReference>
<name>A0A1M6AMK0_9FIRM</name>
<dbReference type="GO" id="GO:0016779">
    <property type="term" value="F:nucleotidyltransferase activity"/>
    <property type="evidence" value="ECO:0007669"/>
    <property type="project" value="UniProtKB-KW"/>
</dbReference>
<feature type="domain" description="Cytidyltransferase-like" evidence="3">
    <location>
        <begin position="611"/>
        <end position="737"/>
    </location>
</feature>
<dbReference type="Proteomes" id="UP000191240">
    <property type="component" value="Unassembled WGS sequence"/>
</dbReference>
<dbReference type="PANTHER" id="PTHR43793:SF1">
    <property type="entry name" value="FAD SYNTHASE"/>
    <property type="match status" value="1"/>
</dbReference>
<dbReference type="InterPro" id="IPR014729">
    <property type="entry name" value="Rossmann-like_a/b/a_fold"/>
</dbReference>
<dbReference type="InterPro" id="IPR050385">
    <property type="entry name" value="Archaeal_FAD_synthase"/>
</dbReference>
<dbReference type="SUPFAM" id="SSF52374">
    <property type="entry name" value="Nucleotidylyl transferase"/>
    <property type="match status" value="1"/>
</dbReference>
<dbReference type="Gene3D" id="3.40.50.150">
    <property type="entry name" value="Vaccinia Virus protein VP39"/>
    <property type="match status" value="1"/>
</dbReference>
<sequence>MDSGNKTEQQIRKMATGLLAWYDFSPNSRALFIGDAGHALLDMLKERQLEIVQCCLEDLDNAAWRDSNRGSFDYIISIKELEKTSCPVEVLKTLFCVLNDKGKILLGMNNRLGIRYFCGDRDCYTGRNFDGVEDYRGKVEEQFIGRMYSHQEMVSMLKEAGFTKNQFFSVWPDLSIPSHLFEEHIIPREDMSTRLFPFYYYPETVFLEENGLYSSMVDNGLWFSMANGYLIECVKHGVLSDVNSVTCSLDRDDVDAFMTIIHANDRVEKRAAYPVGQQRLEKLREHSEVLTAHGVSNIMGEVKGNSYWMPFVDAPLGQVYLRQLLASDVDGFLQAMDKFRAIILQSSEHVSEDSGDGRGVVLKRGYYDMIPLNSFYIDGTFKFFDQEFCIENYPANVIIMRMIVSFYTGNIELERLYPSEKLMARYNLLKYRNEWQKKAKDFLDNLLNRDVLQEFYSKHRRNAELVSSNRHRMNYSADKYQKLFVDVFHNADSRKLLLFGSGKFAEKFMAYYGVDYPVYKIIDNNDRRWGEKINDVEIVSPEILKELGQGEYKVIICIKNYAPVMKQLEEMGVTEYSIYEANRMYPHRTKPVIQSVTDTKVKPKKYHVGYIAGVFDLFHYGHLNLLRKAKEQCDYLIVGVVSDRQVREGKKVEPFVPFEERLEIVRSCRYVDEAHVIPIENPGTEMAWKLYHFDVQFSGSDYEHDPVWLRKKEWLEERGSTMVFFPYTQSTSSTKLKKLITERLI</sequence>
<dbReference type="PANTHER" id="PTHR43793">
    <property type="entry name" value="FAD SYNTHASE"/>
    <property type="match status" value="1"/>
</dbReference>
<protein>
    <submittedName>
        <fullName evidence="4">Cytidyltransferase-like domain-containing protein</fullName>
    </submittedName>
</protein>
<dbReference type="AlphaFoldDB" id="A0A1M6AMK0"/>
<reference evidence="4 5" key="1">
    <citation type="submission" date="2016-11" db="EMBL/GenBank/DDBJ databases">
        <authorList>
            <person name="Jaros S."/>
            <person name="Januszkiewicz K."/>
            <person name="Wedrychowicz H."/>
        </authorList>
    </citation>
    <scope>NUCLEOTIDE SEQUENCE [LARGE SCALE GENOMIC DNA]</scope>
    <source>
        <strain evidence="4 5">DSM 3074</strain>
    </source>
</reference>
<dbReference type="InterPro" id="IPR004821">
    <property type="entry name" value="Cyt_trans-like"/>
</dbReference>
<evidence type="ECO:0000313" key="4">
    <source>
        <dbReference type="EMBL" id="SHI37692.1"/>
    </source>
</evidence>